<keyword evidence="4" id="KW-0238">DNA-binding</keyword>
<dbReference type="Pfam" id="PF00493">
    <property type="entry name" value="MCM"/>
    <property type="match status" value="2"/>
</dbReference>
<dbReference type="STRING" id="7398.A0A1B0A2N1"/>
<evidence type="ECO:0000313" key="7">
    <source>
        <dbReference type="Proteomes" id="UP000092445"/>
    </source>
</evidence>
<dbReference type="Proteomes" id="UP000092445">
    <property type="component" value="Unassembled WGS sequence"/>
</dbReference>
<feature type="domain" description="MCM C-terminal AAA(+) ATPase" evidence="5">
    <location>
        <begin position="5"/>
        <end position="46"/>
    </location>
</feature>
<dbReference type="VEuPathDB" id="VectorBase:GPAI032576"/>
<evidence type="ECO:0000256" key="2">
    <source>
        <dbReference type="ARBA" id="ARBA00022741"/>
    </source>
</evidence>
<evidence type="ECO:0000256" key="3">
    <source>
        <dbReference type="ARBA" id="ARBA00022840"/>
    </source>
</evidence>
<keyword evidence="3 4" id="KW-0067">ATP-binding</keyword>
<dbReference type="GO" id="GO:0005634">
    <property type="term" value="C:nucleus"/>
    <property type="evidence" value="ECO:0007669"/>
    <property type="project" value="TreeGrafter"/>
</dbReference>
<organism evidence="6 7">
    <name type="scientific">Glossina pallidipes</name>
    <name type="common">Tsetse fly</name>
    <dbReference type="NCBI Taxonomy" id="7398"/>
    <lineage>
        <taxon>Eukaryota</taxon>
        <taxon>Metazoa</taxon>
        <taxon>Ecdysozoa</taxon>
        <taxon>Arthropoda</taxon>
        <taxon>Hexapoda</taxon>
        <taxon>Insecta</taxon>
        <taxon>Pterygota</taxon>
        <taxon>Neoptera</taxon>
        <taxon>Endopterygota</taxon>
        <taxon>Diptera</taxon>
        <taxon>Brachycera</taxon>
        <taxon>Muscomorpha</taxon>
        <taxon>Hippoboscoidea</taxon>
        <taxon>Glossinidae</taxon>
        <taxon>Glossina</taxon>
    </lineage>
</organism>
<dbReference type="GO" id="GO:1990518">
    <property type="term" value="F:single-stranded 3'-5' DNA helicase activity"/>
    <property type="evidence" value="ECO:0007669"/>
    <property type="project" value="TreeGrafter"/>
</dbReference>
<reference evidence="6" key="2">
    <citation type="submission" date="2020-05" db="UniProtKB">
        <authorList>
            <consortium name="EnsemblMetazoa"/>
        </authorList>
    </citation>
    <scope>IDENTIFICATION</scope>
    <source>
        <strain evidence="6">IAEA</strain>
    </source>
</reference>
<dbReference type="GO" id="GO:0003697">
    <property type="term" value="F:single-stranded DNA binding"/>
    <property type="evidence" value="ECO:0007669"/>
    <property type="project" value="TreeGrafter"/>
</dbReference>
<dbReference type="Gene3D" id="3.40.50.300">
    <property type="entry name" value="P-loop containing nucleotide triphosphate hydrolases"/>
    <property type="match status" value="2"/>
</dbReference>
<comment type="similarity">
    <text evidence="4">Belongs to the MCM family.</text>
</comment>
<keyword evidence="2 4" id="KW-0547">Nucleotide-binding</keyword>
<name>A0A1B0A2N1_GLOPL</name>
<dbReference type="SMART" id="SM00350">
    <property type="entry name" value="MCM"/>
    <property type="match status" value="1"/>
</dbReference>
<evidence type="ECO:0000259" key="5">
    <source>
        <dbReference type="PROSITE" id="PS50051"/>
    </source>
</evidence>
<dbReference type="GO" id="GO:0005524">
    <property type="term" value="F:ATP binding"/>
    <property type="evidence" value="ECO:0007669"/>
    <property type="project" value="UniProtKB-KW"/>
</dbReference>
<accession>A0A1B0A2N1</accession>
<dbReference type="PROSITE" id="PS50051">
    <property type="entry name" value="MCM_2"/>
    <property type="match status" value="2"/>
</dbReference>
<dbReference type="InterPro" id="IPR027417">
    <property type="entry name" value="P-loop_NTPase"/>
</dbReference>
<dbReference type="EnsemblMetazoa" id="GPAI032576-RA">
    <property type="protein sequence ID" value="GPAI032576-PA"/>
    <property type="gene ID" value="GPAI032576"/>
</dbReference>
<dbReference type="SUPFAM" id="SSF52540">
    <property type="entry name" value="P-loop containing nucleoside triphosphate hydrolases"/>
    <property type="match status" value="1"/>
</dbReference>
<dbReference type="AlphaFoldDB" id="A0A1B0A2N1"/>
<proteinExistence type="inferred from homology"/>
<protein>
    <recommendedName>
        <fullName evidence="1">DNA helicase</fullName>
        <ecNumber evidence="1">3.6.4.12</ecNumber>
    </recommendedName>
</protein>
<evidence type="ECO:0000256" key="1">
    <source>
        <dbReference type="ARBA" id="ARBA00012551"/>
    </source>
</evidence>
<dbReference type="GO" id="GO:1902969">
    <property type="term" value="P:mitotic DNA replication"/>
    <property type="evidence" value="ECO:0007669"/>
    <property type="project" value="TreeGrafter"/>
</dbReference>
<reference evidence="7" key="1">
    <citation type="submission" date="2014-03" db="EMBL/GenBank/DDBJ databases">
        <authorList>
            <person name="Aksoy S."/>
            <person name="Warren W."/>
            <person name="Wilson R.K."/>
        </authorList>
    </citation>
    <scope>NUCLEOTIDE SEQUENCE [LARGE SCALE GENOMIC DNA]</scope>
    <source>
        <strain evidence="7">IAEA</strain>
    </source>
</reference>
<dbReference type="EC" id="3.6.4.12" evidence="1"/>
<dbReference type="PRINTS" id="PR01657">
    <property type="entry name" value="MCMFAMILY"/>
</dbReference>
<dbReference type="PROSITE" id="PS00847">
    <property type="entry name" value="MCM_1"/>
    <property type="match status" value="1"/>
</dbReference>
<dbReference type="GO" id="GO:0042555">
    <property type="term" value="C:MCM complex"/>
    <property type="evidence" value="ECO:0007669"/>
    <property type="project" value="TreeGrafter"/>
</dbReference>
<dbReference type="GO" id="GO:0000727">
    <property type="term" value="P:double-strand break repair via break-induced replication"/>
    <property type="evidence" value="ECO:0007669"/>
    <property type="project" value="TreeGrafter"/>
</dbReference>
<dbReference type="InterPro" id="IPR001208">
    <property type="entry name" value="MCM_dom"/>
</dbReference>
<dbReference type="PANTHER" id="PTHR11630">
    <property type="entry name" value="DNA REPLICATION LICENSING FACTOR MCM FAMILY MEMBER"/>
    <property type="match status" value="1"/>
</dbReference>
<feature type="domain" description="MCM C-terminal AAA(+) ATPase" evidence="5">
    <location>
        <begin position="49"/>
        <end position="136"/>
    </location>
</feature>
<dbReference type="InterPro" id="IPR018525">
    <property type="entry name" value="MCM_CS"/>
</dbReference>
<evidence type="ECO:0000313" key="6">
    <source>
        <dbReference type="EnsemblMetazoa" id="GPAI032576-PA"/>
    </source>
</evidence>
<dbReference type="InterPro" id="IPR031327">
    <property type="entry name" value="MCM"/>
</dbReference>
<sequence length="142" mass="15568">MCFQLTAAVVRDEASINFVIEAGTLMLADNGICSIDEFDKMDPCDQLTAVVRDEESFDFIIEAGALMLADSGICCIDEFDKMDPCDQVAIHEAMEQQTISLAKAGVRATLNARISMLAAANPINGRYDRAKSLQQSDFHQIK</sequence>
<evidence type="ECO:0000256" key="4">
    <source>
        <dbReference type="RuleBase" id="RU004070"/>
    </source>
</evidence>
<keyword evidence="7" id="KW-1185">Reference proteome</keyword>
<dbReference type="PANTHER" id="PTHR11630:SF43">
    <property type="entry name" value="DNA REPLICATION LICENSING FACTOR MCM6"/>
    <property type="match status" value="1"/>
</dbReference>